<proteinExistence type="predicted"/>
<organism evidence="2">
    <name type="scientific">marine metagenome</name>
    <dbReference type="NCBI Taxonomy" id="408172"/>
    <lineage>
        <taxon>unclassified sequences</taxon>
        <taxon>metagenomes</taxon>
        <taxon>ecological metagenomes</taxon>
    </lineage>
</organism>
<dbReference type="EMBL" id="UINC01096222">
    <property type="protein sequence ID" value="SVC52933.1"/>
    <property type="molecule type" value="Genomic_DNA"/>
</dbReference>
<dbReference type="Gene3D" id="3.10.450.50">
    <property type="match status" value="1"/>
</dbReference>
<evidence type="ECO:0000313" key="2">
    <source>
        <dbReference type="EMBL" id="SVC52933.1"/>
    </source>
</evidence>
<evidence type="ECO:0000259" key="1">
    <source>
        <dbReference type="Pfam" id="PF12680"/>
    </source>
</evidence>
<dbReference type="SUPFAM" id="SSF54427">
    <property type="entry name" value="NTF2-like"/>
    <property type="match status" value="1"/>
</dbReference>
<dbReference type="Pfam" id="PF12680">
    <property type="entry name" value="SnoaL_2"/>
    <property type="match status" value="1"/>
</dbReference>
<name>A0A382MV95_9ZZZZ</name>
<dbReference type="InterPro" id="IPR037401">
    <property type="entry name" value="SnoaL-like"/>
</dbReference>
<reference evidence="2" key="1">
    <citation type="submission" date="2018-05" db="EMBL/GenBank/DDBJ databases">
        <authorList>
            <person name="Lanie J.A."/>
            <person name="Ng W.-L."/>
            <person name="Kazmierczak K.M."/>
            <person name="Andrzejewski T.M."/>
            <person name="Davidsen T.M."/>
            <person name="Wayne K.J."/>
            <person name="Tettelin H."/>
            <person name="Glass J.I."/>
            <person name="Rusch D."/>
            <person name="Podicherti R."/>
            <person name="Tsui H.-C.T."/>
            <person name="Winkler M.E."/>
        </authorList>
    </citation>
    <scope>NUCLEOTIDE SEQUENCE</scope>
</reference>
<gene>
    <name evidence="2" type="ORF">METZ01_LOCUS305787</name>
</gene>
<accession>A0A382MV95</accession>
<sequence length="129" mass="14412">MTDRRQELLALTDQFVDAFNRMSLDDVISFFSEDAVYEDSSGGRHVGREAIRVAFEPLVGGSRGKIRFDGEDVFAEVETGKVLASWRLSLDNDGDVSVIRGIDVLEFQGSKLAKKLAYMKVDKPHLEVD</sequence>
<dbReference type="AlphaFoldDB" id="A0A382MV95"/>
<protein>
    <recommendedName>
        <fullName evidence="1">SnoaL-like domain-containing protein</fullName>
    </recommendedName>
</protein>
<dbReference type="InterPro" id="IPR032710">
    <property type="entry name" value="NTF2-like_dom_sf"/>
</dbReference>
<feature type="domain" description="SnoaL-like" evidence="1">
    <location>
        <begin position="14"/>
        <end position="113"/>
    </location>
</feature>